<evidence type="ECO:0000313" key="6">
    <source>
        <dbReference type="Proteomes" id="UP000053890"/>
    </source>
</evidence>
<dbReference type="GeneID" id="28978124"/>
<dbReference type="SUPFAM" id="SSF53448">
    <property type="entry name" value="Nucleotide-diphospho-sugar transferases"/>
    <property type="match status" value="1"/>
</dbReference>
<dbReference type="InterPro" id="IPR001296">
    <property type="entry name" value="Glyco_trans_1"/>
</dbReference>
<dbReference type="AlphaFoldDB" id="A0A0P9H0K7"/>
<dbReference type="EMBL" id="KQ474083">
    <property type="protein sequence ID" value="KPV73370.1"/>
    <property type="molecule type" value="Genomic_DNA"/>
</dbReference>
<keyword evidence="6" id="KW-1185">Reference proteome</keyword>
<keyword evidence="2" id="KW-0472">Membrane</keyword>
<dbReference type="Gene3D" id="3.90.550.10">
    <property type="entry name" value="Spore Coat Polysaccharide Biosynthesis Protein SpsA, Chain A"/>
    <property type="match status" value="1"/>
</dbReference>
<feature type="domain" description="Glycosyltransferase 2-like" evidence="4">
    <location>
        <begin position="124"/>
        <end position="254"/>
    </location>
</feature>
<dbReference type="RefSeq" id="XP_018269419.1">
    <property type="nucleotide sequence ID" value="XM_018417676.1"/>
</dbReference>
<dbReference type="OrthoDB" id="10374432at2759"/>
<accession>A0A0P9H0K7</accession>
<dbReference type="GO" id="GO:0016757">
    <property type="term" value="F:glycosyltransferase activity"/>
    <property type="evidence" value="ECO:0007669"/>
    <property type="project" value="UniProtKB-KW"/>
</dbReference>
<organism evidence="5 6">
    <name type="scientific">Rhodotorula graminis (strain WP1)</name>
    <dbReference type="NCBI Taxonomy" id="578459"/>
    <lineage>
        <taxon>Eukaryota</taxon>
        <taxon>Fungi</taxon>
        <taxon>Dikarya</taxon>
        <taxon>Basidiomycota</taxon>
        <taxon>Pucciniomycotina</taxon>
        <taxon>Microbotryomycetes</taxon>
        <taxon>Sporidiobolales</taxon>
        <taxon>Sporidiobolaceae</taxon>
        <taxon>Rhodotorula</taxon>
    </lineage>
</organism>
<sequence>MPSLLYRSTPSRSSLGKQRRRRRLSPVFLVLAVVAQPLLLWAWYRHDAHLQHAVTQLHHKRGAAGGPTAASPDVFWPSSSPLPVHHSPALLDYSNHPVAPSRPSARQFLFSPDLYAQVLPVVAVVTTTRDAHPDWLRETAASVFGQSLQSLVWIIVDDATTSAEALVVLADLEKDARVVVLRNEGGLGVGRSRNRALEYLGEMDEGKRPRYVVSLEDDDLFELTALEKVVFMLESNGLWDLGGFQVVRFGEENSLGYGGLHTGAKHLVMHNHVPDAAVVTTRALLQSGCRYEEDDEFLGAENWMLWLCLAKEGYWGGTVPEALFWHRIKPAESKRRSILALGKAPSSLHIKDKFSALVTSGAFPEIAPRPAEQLENVRWNFPLVNALAPPPDGKTLLLVLSTFAPTQAGLAALHQLELLAADGYRVTVVATHFRPQDGLALRPDLLKWTHDVHVLPSYVRPSDAPGYLKNLVLSRGVHDVVFAESELLYELLPALSEHLPDVRFVDYLHVDGSSESFVLSTISERFTARTLVSSSNVAAQLVAAGHSALSVGVLPSGIDTQAFFPVSRKVRAYAKRKLLGVTDKTTVILVSSPLAEVHRPHFMPAVVAALEAQGHSRFLVVFITTDTGGGDGVVSLDTINREIAARDLTRRVRVFAGGLDHPESYLAASDVYLRLSTSNETSSTLGEAMAMGLGVVSTRTSGVADLLAHDVGILVDAPSSDSPADAAAKFANALGVAIAVGPGARRERAARTRAVAQDKLDWRILQTGLLDELRVAKLAQDKKHVHEGSWRQPAQLPVNPAAHYALQAVLMENHDETDFAVSQNKLRAPPRHGVGKELQDRCGETSPDMSSWINSLERAENCRPEAKFHPRKLQRSALFQCSAWCIWDLTTESGAGWMYDGTCFTRFADPDKTWCRDWTHTRPKVTLSDKEE</sequence>
<name>A0A0P9H0K7_RHOGW</name>
<evidence type="ECO:0000259" key="3">
    <source>
        <dbReference type="Pfam" id="PF00534"/>
    </source>
</evidence>
<evidence type="ECO:0000313" key="5">
    <source>
        <dbReference type="EMBL" id="KPV73370.1"/>
    </source>
</evidence>
<keyword evidence="2" id="KW-0812">Transmembrane</keyword>
<dbReference type="PANTHER" id="PTHR12526">
    <property type="entry name" value="GLYCOSYLTRANSFERASE"/>
    <property type="match status" value="1"/>
</dbReference>
<evidence type="ECO:0000259" key="4">
    <source>
        <dbReference type="Pfam" id="PF00535"/>
    </source>
</evidence>
<evidence type="ECO:0000256" key="2">
    <source>
        <dbReference type="SAM" id="Phobius"/>
    </source>
</evidence>
<dbReference type="SUPFAM" id="SSF53756">
    <property type="entry name" value="UDP-Glycosyltransferase/glycogen phosphorylase"/>
    <property type="match status" value="1"/>
</dbReference>
<keyword evidence="5" id="KW-0808">Transferase</keyword>
<gene>
    <name evidence="5" type="ORF">RHOBADRAFT_55122</name>
</gene>
<dbReference type="InterPro" id="IPR001173">
    <property type="entry name" value="Glyco_trans_2-like"/>
</dbReference>
<dbReference type="PANTHER" id="PTHR12526:SF630">
    <property type="entry name" value="GLYCOSYLTRANSFERASE"/>
    <property type="match status" value="1"/>
</dbReference>
<dbReference type="Gene3D" id="3.40.50.2000">
    <property type="entry name" value="Glycogen Phosphorylase B"/>
    <property type="match status" value="2"/>
</dbReference>
<dbReference type="Pfam" id="PF00535">
    <property type="entry name" value="Glycos_transf_2"/>
    <property type="match status" value="1"/>
</dbReference>
<protein>
    <submittedName>
        <fullName evidence="5">Glycosyltransferase family 4 protein</fullName>
    </submittedName>
</protein>
<dbReference type="Pfam" id="PF00534">
    <property type="entry name" value="Glycos_transf_1"/>
    <property type="match status" value="1"/>
</dbReference>
<feature type="domain" description="Glycosyl transferase family 1" evidence="3">
    <location>
        <begin position="580"/>
        <end position="730"/>
    </location>
</feature>
<proteinExistence type="predicted"/>
<feature type="transmembrane region" description="Helical" evidence="2">
    <location>
        <begin position="24"/>
        <end position="44"/>
    </location>
</feature>
<reference evidence="5 6" key="1">
    <citation type="journal article" date="2015" name="Front. Microbiol.">
        <title>Genome sequence of the plant growth promoting endophytic yeast Rhodotorula graminis WP1.</title>
        <authorList>
            <person name="Firrincieli A."/>
            <person name="Otillar R."/>
            <person name="Salamov A."/>
            <person name="Schmutz J."/>
            <person name="Khan Z."/>
            <person name="Redman R.S."/>
            <person name="Fleck N.D."/>
            <person name="Lindquist E."/>
            <person name="Grigoriev I.V."/>
            <person name="Doty S.L."/>
        </authorList>
    </citation>
    <scope>NUCLEOTIDE SEQUENCE [LARGE SCALE GENOMIC DNA]</scope>
    <source>
        <strain evidence="5 6">WP1</strain>
    </source>
</reference>
<keyword evidence="2" id="KW-1133">Transmembrane helix</keyword>
<dbReference type="CDD" id="cd03801">
    <property type="entry name" value="GT4_PimA-like"/>
    <property type="match status" value="1"/>
</dbReference>
<dbReference type="STRING" id="578459.A0A0P9H0K7"/>
<evidence type="ECO:0000256" key="1">
    <source>
        <dbReference type="ARBA" id="ARBA00022676"/>
    </source>
</evidence>
<dbReference type="Proteomes" id="UP000053890">
    <property type="component" value="Unassembled WGS sequence"/>
</dbReference>
<keyword evidence="1" id="KW-0328">Glycosyltransferase</keyword>
<dbReference type="CDD" id="cd00761">
    <property type="entry name" value="Glyco_tranf_GTA_type"/>
    <property type="match status" value="1"/>
</dbReference>
<dbReference type="InterPro" id="IPR029044">
    <property type="entry name" value="Nucleotide-diphossugar_trans"/>
</dbReference>